<evidence type="ECO:0000313" key="1">
    <source>
        <dbReference type="EMBL" id="MPC11667.1"/>
    </source>
</evidence>
<proteinExistence type="predicted"/>
<dbReference type="AlphaFoldDB" id="A0A5B7CPM4"/>
<accession>A0A5B7CPM4</accession>
<protein>
    <submittedName>
        <fullName evidence="1">Uncharacterized protein</fullName>
    </submittedName>
</protein>
<dbReference type="Proteomes" id="UP000324222">
    <property type="component" value="Unassembled WGS sequence"/>
</dbReference>
<dbReference type="EMBL" id="VSRR010000176">
    <property type="protein sequence ID" value="MPC11667.1"/>
    <property type="molecule type" value="Genomic_DNA"/>
</dbReference>
<sequence>MASFPPAVRTVMAQVLRPLDSLSLVDVQDGGSVGGVGEGVELAVLITRWRAAARAGRTHLRNNWFPTSLAAIREATLATNLSPARRLTVMHAFNNLLASKLQEVLIRSVEGVLSWLGSEEEPWQGPRVRLYLVLDDNQVLLNPDQEAIISAFTDLFKELDECVQLYRGTWEEPQPPKVPRWRLRMAETDESPGDGGNPVPPLRPLEPRRETLVVSLSEPQWAAFHDALASTVNHRFSSASTYLHQICRCPCVLDK</sequence>
<keyword evidence="2" id="KW-1185">Reference proteome</keyword>
<dbReference type="OrthoDB" id="6359754at2759"/>
<comment type="caution">
    <text evidence="1">The sequence shown here is derived from an EMBL/GenBank/DDBJ whole genome shotgun (WGS) entry which is preliminary data.</text>
</comment>
<reference evidence="1 2" key="1">
    <citation type="submission" date="2019-05" db="EMBL/GenBank/DDBJ databases">
        <title>Another draft genome of Portunus trituberculatus and its Hox gene families provides insights of decapod evolution.</title>
        <authorList>
            <person name="Jeong J.-H."/>
            <person name="Song I."/>
            <person name="Kim S."/>
            <person name="Choi T."/>
            <person name="Kim D."/>
            <person name="Ryu S."/>
            <person name="Kim W."/>
        </authorList>
    </citation>
    <scope>NUCLEOTIDE SEQUENCE [LARGE SCALE GENOMIC DNA]</scope>
    <source>
        <tissue evidence="1">Muscle</tissue>
    </source>
</reference>
<name>A0A5B7CPM4_PORTR</name>
<organism evidence="1 2">
    <name type="scientific">Portunus trituberculatus</name>
    <name type="common">Swimming crab</name>
    <name type="synonym">Neptunus trituberculatus</name>
    <dbReference type="NCBI Taxonomy" id="210409"/>
    <lineage>
        <taxon>Eukaryota</taxon>
        <taxon>Metazoa</taxon>
        <taxon>Ecdysozoa</taxon>
        <taxon>Arthropoda</taxon>
        <taxon>Crustacea</taxon>
        <taxon>Multicrustacea</taxon>
        <taxon>Malacostraca</taxon>
        <taxon>Eumalacostraca</taxon>
        <taxon>Eucarida</taxon>
        <taxon>Decapoda</taxon>
        <taxon>Pleocyemata</taxon>
        <taxon>Brachyura</taxon>
        <taxon>Eubrachyura</taxon>
        <taxon>Portunoidea</taxon>
        <taxon>Portunidae</taxon>
        <taxon>Portuninae</taxon>
        <taxon>Portunus</taxon>
    </lineage>
</organism>
<evidence type="ECO:0000313" key="2">
    <source>
        <dbReference type="Proteomes" id="UP000324222"/>
    </source>
</evidence>
<gene>
    <name evidence="1" type="ORF">E2C01_004339</name>
</gene>